<organism evidence="1 2">
    <name type="scientific">Bifidobacterium pseudocatenulatum DSM 20438 = JCM 1200 = LMG 10505</name>
    <dbReference type="NCBI Taxonomy" id="547043"/>
    <lineage>
        <taxon>Bacteria</taxon>
        <taxon>Bacillati</taxon>
        <taxon>Actinomycetota</taxon>
        <taxon>Actinomycetes</taxon>
        <taxon>Bifidobacteriales</taxon>
        <taxon>Bifidobacteriaceae</taxon>
        <taxon>Bifidobacterium</taxon>
    </lineage>
</organism>
<dbReference type="EMBL" id="ABXX02000003">
    <property type="protein sequence ID" value="EEG70517.1"/>
    <property type="molecule type" value="Genomic_DNA"/>
</dbReference>
<comment type="caution">
    <text evidence="1">The sequence shown here is derived from an EMBL/GenBank/DDBJ whole genome shotgun (WGS) entry which is preliminary data.</text>
</comment>
<name>C0BT16_BIFPS</name>
<evidence type="ECO:0000313" key="1">
    <source>
        <dbReference type="EMBL" id="EEG70517.1"/>
    </source>
</evidence>
<protein>
    <submittedName>
        <fullName evidence="1">Uncharacterized protein</fullName>
    </submittedName>
</protein>
<gene>
    <name evidence="1" type="ORF">BIFPSEUDO_03535</name>
</gene>
<sequence length="63" mass="7138">MGIRFLHSIAFVCRKSCNNRKYDCRFAQHNELLLKAFSFACPSFPYIAIGHAVSLRCAASTVR</sequence>
<dbReference type="AlphaFoldDB" id="C0BT16"/>
<evidence type="ECO:0000313" key="2">
    <source>
        <dbReference type="Proteomes" id="UP000003875"/>
    </source>
</evidence>
<reference evidence="1 2" key="2">
    <citation type="submission" date="2009-02" db="EMBL/GenBank/DDBJ databases">
        <authorList>
            <person name="Fulton L."/>
            <person name="Clifton S."/>
            <person name="Fulton B."/>
            <person name="Xu J."/>
            <person name="Minx P."/>
            <person name="Pepin K.H."/>
            <person name="Johnson M."/>
            <person name="Bhonagiri V."/>
            <person name="Nash W.E."/>
            <person name="Mardis E.R."/>
            <person name="Wilson R.K."/>
        </authorList>
    </citation>
    <scope>NUCLEOTIDE SEQUENCE [LARGE SCALE GENOMIC DNA]</scope>
    <source>
        <strain evidence="1 2">DSM 20438</strain>
    </source>
</reference>
<proteinExistence type="predicted"/>
<reference evidence="1 2" key="1">
    <citation type="submission" date="2009-02" db="EMBL/GenBank/DDBJ databases">
        <title>Draft genome sequence of Bifidobacterium pseudocatenulatum (DSM 20438).</title>
        <authorList>
            <person name="Sudarsanam P."/>
            <person name="Ley R."/>
            <person name="Guruge J."/>
            <person name="Turnbaugh P.J."/>
            <person name="Mahowald M."/>
            <person name="Liep D."/>
            <person name="Gordon J."/>
        </authorList>
    </citation>
    <scope>NUCLEOTIDE SEQUENCE [LARGE SCALE GENOMIC DNA]</scope>
    <source>
        <strain evidence="1 2">DSM 20438</strain>
    </source>
</reference>
<accession>C0BT16</accession>
<dbReference type="Proteomes" id="UP000003875">
    <property type="component" value="Unassembled WGS sequence"/>
</dbReference>